<dbReference type="SMART" id="SM00388">
    <property type="entry name" value="HisKA"/>
    <property type="match status" value="1"/>
</dbReference>
<evidence type="ECO:0000256" key="4">
    <source>
        <dbReference type="ARBA" id="ARBA00022475"/>
    </source>
</evidence>
<evidence type="ECO:0000256" key="8">
    <source>
        <dbReference type="ARBA" id="ARBA00022741"/>
    </source>
</evidence>
<proteinExistence type="predicted"/>
<comment type="caution">
    <text evidence="17">The sequence shown here is derived from an EMBL/GenBank/DDBJ whole genome shotgun (WGS) entry which is preliminary data.</text>
</comment>
<evidence type="ECO:0000256" key="11">
    <source>
        <dbReference type="ARBA" id="ARBA00022989"/>
    </source>
</evidence>
<dbReference type="PRINTS" id="PR00344">
    <property type="entry name" value="BCTRLSENSOR"/>
</dbReference>
<protein>
    <recommendedName>
        <fullName evidence="3">histidine kinase</fullName>
        <ecNumber evidence="3">2.7.13.3</ecNumber>
    </recommendedName>
</protein>
<keyword evidence="6" id="KW-0808">Transferase</keyword>
<comment type="catalytic activity">
    <reaction evidence="1">
        <text>ATP + protein L-histidine = ADP + protein N-phospho-L-histidine.</text>
        <dbReference type="EC" id="2.7.13.3"/>
    </reaction>
</comment>
<feature type="transmembrane region" description="Helical" evidence="14">
    <location>
        <begin position="57"/>
        <end position="77"/>
    </location>
</feature>
<evidence type="ECO:0000256" key="3">
    <source>
        <dbReference type="ARBA" id="ARBA00012438"/>
    </source>
</evidence>
<keyword evidence="12" id="KW-0902">Two-component regulatory system</keyword>
<dbReference type="PANTHER" id="PTHR45528:SF8">
    <property type="entry name" value="HISTIDINE KINASE"/>
    <property type="match status" value="1"/>
</dbReference>
<gene>
    <name evidence="17" type="ORF">BED47_02700</name>
</gene>
<evidence type="ECO:0000256" key="9">
    <source>
        <dbReference type="ARBA" id="ARBA00022777"/>
    </source>
</evidence>
<dbReference type="Pfam" id="PF00512">
    <property type="entry name" value="HisKA"/>
    <property type="match status" value="1"/>
</dbReference>
<evidence type="ECO:0000256" key="12">
    <source>
        <dbReference type="ARBA" id="ARBA00023012"/>
    </source>
</evidence>
<keyword evidence="13 14" id="KW-0472">Membrane</keyword>
<dbReference type="InterPro" id="IPR050398">
    <property type="entry name" value="HssS/ArlS-like"/>
</dbReference>
<evidence type="ECO:0000256" key="13">
    <source>
        <dbReference type="ARBA" id="ARBA00023136"/>
    </source>
</evidence>
<dbReference type="SUPFAM" id="SSF47384">
    <property type="entry name" value="Homodimeric domain of signal transducing histidine kinase"/>
    <property type="match status" value="1"/>
</dbReference>
<dbReference type="RefSeq" id="WP_069032292.1">
    <property type="nucleotide sequence ID" value="NZ_MDKC01000002.1"/>
</dbReference>
<keyword evidence="9" id="KW-0418">Kinase</keyword>
<dbReference type="PROSITE" id="PS50885">
    <property type="entry name" value="HAMP"/>
    <property type="match status" value="1"/>
</dbReference>
<dbReference type="InterPro" id="IPR003660">
    <property type="entry name" value="HAMP_dom"/>
</dbReference>
<dbReference type="CDD" id="cd06225">
    <property type="entry name" value="HAMP"/>
    <property type="match status" value="1"/>
</dbReference>
<dbReference type="InterPro" id="IPR003594">
    <property type="entry name" value="HATPase_dom"/>
</dbReference>
<evidence type="ECO:0000256" key="7">
    <source>
        <dbReference type="ARBA" id="ARBA00022692"/>
    </source>
</evidence>
<organism evidence="17 18">
    <name type="scientific">Gottfriedia luciferensis</name>
    <dbReference type="NCBI Taxonomy" id="178774"/>
    <lineage>
        <taxon>Bacteria</taxon>
        <taxon>Bacillati</taxon>
        <taxon>Bacillota</taxon>
        <taxon>Bacilli</taxon>
        <taxon>Bacillales</taxon>
        <taxon>Bacillaceae</taxon>
        <taxon>Gottfriedia</taxon>
    </lineage>
</organism>
<dbReference type="SUPFAM" id="SSF55874">
    <property type="entry name" value="ATPase domain of HSP90 chaperone/DNA topoisomerase II/histidine kinase"/>
    <property type="match status" value="1"/>
</dbReference>
<accession>A0ABX3A1L8</accession>
<evidence type="ECO:0000256" key="5">
    <source>
        <dbReference type="ARBA" id="ARBA00022553"/>
    </source>
</evidence>
<dbReference type="SMART" id="SM00387">
    <property type="entry name" value="HATPase_c"/>
    <property type="match status" value="1"/>
</dbReference>
<feature type="transmembrane region" description="Helical" evidence="14">
    <location>
        <begin position="12"/>
        <end position="37"/>
    </location>
</feature>
<dbReference type="EMBL" id="MDKC01000002">
    <property type="protein sequence ID" value="ODG93213.1"/>
    <property type="molecule type" value="Genomic_DNA"/>
</dbReference>
<sequence>MKNLIHNWQRISIKLLVAITISFGVSLIVTIFISQIFIGPYFVSHQNNVSPLQYNLIIIPTFVIIILSFIISFLLLIRKKILYLKEISNTVQIISQGKLGAVIELKGRDELTQLSMNINTMSKELERKFKNERHIENVKNELITSVSHDLRTPLTSILGYSNLLKNREYKNENELYEYLNTIYIKSNDLKNLINELFEFTRLSSPDIILSKQKVDLSQLIEQIIGENIPIFQKEGLKIKKESIAEDIEINIDVEKMVRVFDNLFMNAMKYSVKPSTIKVSLTQKSDEVLLSISNHVINVKAENLKRFFEKFYREDSARKSQGSAGLGLAISKRIVELHKGSIWVELRDDWITFFVKLNKKKL</sequence>
<evidence type="ECO:0000259" key="15">
    <source>
        <dbReference type="PROSITE" id="PS50109"/>
    </source>
</evidence>
<dbReference type="PANTHER" id="PTHR45528">
    <property type="entry name" value="SENSOR HISTIDINE KINASE CPXA"/>
    <property type="match status" value="1"/>
</dbReference>
<keyword evidence="18" id="KW-1185">Reference proteome</keyword>
<feature type="domain" description="Histidine kinase" evidence="15">
    <location>
        <begin position="145"/>
        <end position="361"/>
    </location>
</feature>
<evidence type="ECO:0000259" key="16">
    <source>
        <dbReference type="PROSITE" id="PS50885"/>
    </source>
</evidence>
<name>A0ABX3A1L8_9BACI</name>
<dbReference type="EC" id="2.7.13.3" evidence="3"/>
<dbReference type="SUPFAM" id="SSF158472">
    <property type="entry name" value="HAMP domain-like"/>
    <property type="match status" value="1"/>
</dbReference>
<comment type="subcellular location">
    <subcellularLocation>
        <location evidence="2">Cell membrane</location>
        <topology evidence="2">Multi-pass membrane protein</topology>
    </subcellularLocation>
</comment>
<keyword evidence="7 14" id="KW-0812">Transmembrane</keyword>
<dbReference type="InterPro" id="IPR005467">
    <property type="entry name" value="His_kinase_dom"/>
</dbReference>
<evidence type="ECO:0000313" key="17">
    <source>
        <dbReference type="EMBL" id="ODG93213.1"/>
    </source>
</evidence>
<dbReference type="Proteomes" id="UP000094580">
    <property type="component" value="Unassembled WGS sequence"/>
</dbReference>
<dbReference type="CDD" id="cd00082">
    <property type="entry name" value="HisKA"/>
    <property type="match status" value="1"/>
</dbReference>
<reference evidence="17 18" key="1">
    <citation type="submission" date="2016-07" db="EMBL/GenBank/DDBJ databases">
        <authorList>
            <person name="Townsley L."/>
            <person name="Shank E.A."/>
        </authorList>
    </citation>
    <scope>NUCLEOTIDE SEQUENCE [LARGE SCALE GENOMIC DNA]</scope>
    <source>
        <strain evidence="17 18">CH01</strain>
    </source>
</reference>
<evidence type="ECO:0000256" key="1">
    <source>
        <dbReference type="ARBA" id="ARBA00000085"/>
    </source>
</evidence>
<dbReference type="Pfam" id="PF02518">
    <property type="entry name" value="HATPase_c"/>
    <property type="match status" value="1"/>
</dbReference>
<dbReference type="InterPro" id="IPR036097">
    <property type="entry name" value="HisK_dim/P_sf"/>
</dbReference>
<evidence type="ECO:0000256" key="14">
    <source>
        <dbReference type="SAM" id="Phobius"/>
    </source>
</evidence>
<dbReference type="Gene3D" id="6.10.340.10">
    <property type="match status" value="1"/>
</dbReference>
<dbReference type="Gene3D" id="3.30.565.10">
    <property type="entry name" value="Histidine kinase-like ATPase, C-terminal domain"/>
    <property type="match status" value="1"/>
</dbReference>
<evidence type="ECO:0000313" key="18">
    <source>
        <dbReference type="Proteomes" id="UP000094580"/>
    </source>
</evidence>
<dbReference type="PROSITE" id="PS50109">
    <property type="entry name" value="HIS_KIN"/>
    <property type="match status" value="1"/>
</dbReference>
<keyword evidence="4" id="KW-1003">Cell membrane</keyword>
<evidence type="ECO:0000256" key="6">
    <source>
        <dbReference type="ARBA" id="ARBA00022679"/>
    </source>
</evidence>
<dbReference type="InterPro" id="IPR036890">
    <property type="entry name" value="HATPase_C_sf"/>
</dbReference>
<dbReference type="InterPro" id="IPR004358">
    <property type="entry name" value="Sig_transdc_His_kin-like_C"/>
</dbReference>
<evidence type="ECO:0000256" key="2">
    <source>
        <dbReference type="ARBA" id="ARBA00004651"/>
    </source>
</evidence>
<evidence type="ECO:0000256" key="10">
    <source>
        <dbReference type="ARBA" id="ARBA00022840"/>
    </source>
</evidence>
<feature type="domain" description="HAMP" evidence="16">
    <location>
        <begin position="78"/>
        <end position="130"/>
    </location>
</feature>
<dbReference type="Gene3D" id="1.10.287.130">
    <property type="match status" value="1"/>
</dbReference>
<keyword evidence="11 14" id="KW-1133">Transmembrane helix</keyword>
<keyword evidence="5" id="KW-0597">Phosphoprotein</keyword>
<keyword evidence="10" id="KW-0067">ATP-binding</keyword>
<dbReference type="InterPro" id="IPR003661">
    <property type="entry name" value="HisK_dim/P_dom"/>
</dbReference>
<dbReference type="Pfam" id="PF00672">
    <property type="entry name" value="HAMP"/>
    <property type="match status" value="1"/>
</dbReference>
<keyword evidence="8" id="KW-0547">Nucleotide-binding</keyword>